<feature type="chain" id="PRO_5012210957" description="Glycerophosphoryl diester phosphodiesterase" evidence="1">
    <location>
        <begin position="23"/>
        <end position="867"/>
    </location>
</feature>
<evidence type="ECO:0008006" key="4">
    <source>
        <dbReference type="Google" id="ProtNLM"/>
    </source>
</evidence>
<keyword evidence="1" id="KW-0732">Signal</keyword>
<keyword evidence="3" id="KW-1185">Reference proteome</keyword>
<evidence type="ECO:0000256" key="1">
    <source>
        <dbReference type="SAM" id="SignalP"/>
    </source>
</evidence>
<reference evidence="3" key="1">
    <citation type="submission" date="2017-02" db="EMBL/GenBank/DDBJ databases">
        <authorList>
            <person name="Varghese N."/>
            <person name="Submissions S."/>
        </authorList>
    </citation>
    <scope>NUCLEOTIDE SEQUENCE [LARGE SCALE GENOMIC DNA]</scope>
    <source>
        <strain evidence="3">DSM 22224</strain>
    </source>
</reference>
<proteinExistence type="predicted"/>
<dbReference type="GO" id="GO:0005975">
    <property type="term" value="P:carbohydrate metabolic process"/>
    <property type="evidence" value="ECO:0007669"/>
    <property type="project" value="InterPro"/>
</dbReference>
<name>A0A1T4ME20_9BACT</name>
<evidence type="ECO:0000313" key="3">
    <source>
        <dbReference type="Proteomes" id="UP000190367"/>
    </source>
</evidence>
<dbReference type="InterPro" id="IPR008928">
    <property type="entry name" value="6-hairpin_glycosidase_sf"/>
</dbReference>
<gene>
    <name evidence="2" type="ORF">SAMN04488128_1011070</name>
</gene>
<protein>
    <recommendedName>
        <fullName evidence="4">Glycerophosphoryl diester phosphodiesterase</fullName>
    </recommendedName>
</protein>
<dbReference type="AlphaFoldDB" id="A0A1T4ME20"/>
<feature type="signal peptide" evidence="1">
    <location>
        <begin position="1"/>
        <end position="22"/>
    </location>
</feature>
<dbReference type="STRING" id="634771.SAMN04488128_1011070"/>
<accession>A0A1T4ME20</accession>
<sequence>MRRIVFTFISWMAGILPVAAQSAVVSMHNNTLRLSWKNGTAGWQLENVAVKQQQAWQQLPHVSGEYTLLYSAEKPDNKPLPLYDKTGRKLVFPEPQYRYIIPVWESALSPVPMNTAGTAQHFYPASATEAADGSLVFTSENNTAVLSATWRFDDRFPGDVCVTMQLRAKATGYYSLATPTLVTMQEQDLQWAGIPGYFQSDRIEKDFIKAYAYMQGIPDRPVVLRERTATTLAPFISTRQRWTLAVIPAPGIARDPWEKDKRSNSNWQLGLSLMNRKAALTPTAYHPVLGERGSYLQQGDTVSFAFRYSLQAADWYTVYKHAVNDIYRFPDFLSLKQTRQSLTSRILRMHHYLVDDSTSMWKLENYKGVNIGAQAYLGGVYGSEKDALKNSDYGAMWMLSHITQDSVLAQTRLPYARNFKLMQQEQQPGFFNGAAAGQYYLTKSRRFTEEWGPYVEPIGTTYYMMMDMGNILLFNPHDTTLQRALRVAADRLLAWMQPEGKWAVAYGHATGKPMFTEVEDLRPTFYGLLIAYKILGDQKYLHAAKKGADWYITNATARGYFLGVCGDARFVPDFATGQSAGALLELYEITKETRYRRAAIQTAKLYTTSVYTQPIPSTEKKMVNGRERADWEISQAGLSFEHGGIMGSANHRGPIALASHAGLFVRMFGLTRDSLFLHMARAAALGRDAFVDSATSVASYYWDTMNKGAGPYPHHAWWQVGWITDYLLSEIQLRSAGNVTFPHGFATPKVGPHQTYGFAPGKVYGTAADLLLRENMLPGASPYLDYFCAINRKERKLFLLLLNNSHLPLKETLQVNYAEVLAGKTIRPQRAVYLHANGQHKAAGVTQAFPLEIAPYGLRVIAINYEL</sequence>
<dbReference type="Proteomes" id="UP000190367">
    <property type="component" value="Unassembled WGS sequence"/>
</dbReference>
<dbReference type="RefSeq" id="WP_078667693.1">
    <property type="nucleotide sequence ID" value="NZ_FUWZ01000001.1"/>
</dbReference>
<dbReference type="SUPFAM" id="SSF48208">
    <property type="entry name" value="Six-hairpin glycosidases"/>
    <property type="match status" value="1"/>
</dbReference>
<organism evidence="2 3">
    <name type="scientific">Chitinophaga eiseniae</name>
    <dbReference type="NCBI Taxonomy" id="634771"/>
    <lineage>
        <taxon>Bacteria</taxon>
        <taxon>Pseudomonadati</taxon>
        <taxon>Bacteroidota</taxon>
        <taxon>Chitinophagia</taxon>
        <taxon>Chitinophagales</taxon>
        <taxon>Chitinophagaceae</taxon>
        <taxon>Chitinophaga</taxon>
    </lineage>
</organism>
<dbReference type="Gene3D" id="1.50.10.20">
    <property type="match status" value="1"/>
</dbReference>
<dbReference type="EMBL" id="FUWZ01000001">
    <property type="protein sequence ID" value="SJZ65173.1"/>
    <property type="molecule type" value="Genomic_DNA"/>
</dbReference>
<evidence type="ECO:0000313" key="2">
    <source>
        <dbReference type="EMBL" id="SJZ65173.1"/>
    </source>
</evidence>